<evidence type="ECO:0000259" key="7">
    <source>
        <dbReference type="PROSITE" id="PS50103"/>
    </source>
</evidence>
<feature type="region of interest" description="Disordered" evidence="6">
    <location>
        <begin position="23"/>
        <end position="42"/>
    </location>
</feature>
<accession>A0A8H3IIJ2</accession>
<protein>
    <recommendedName>
        <fullName evidence="11">CHY-type domain-containing protein</fullName>
    </recommendedName>
</protein>
<organism evidence="9 10">
    <name type="scientific">Imshaugia aleurites</name>
    <dbReference type="NCBI Taxonomy" id="172621"/>
    <lineage>
        <taxon>Eukaryota</taxon>
        <taxon>Fungi</taxon>
        <taxon>Dikarya</taxon>
        <taxon>Ascomycota</taxon>
        <taxon>Pezizomycotina</taxon>
        <taxon>Lecanoromycetes</taxon>
        <taxon>OSLEUM clade</taxon>
        <taxon>Lecanoromycetidae</taxon>
        <taxon>Lecanorales</taxon>
        <taxon>Lecanorineae</taxon>
        <taxon>Parmeliaceae</taxon>
        <taxon>Imshaugia</taxon>
    </lineage>
</organism>
<feature type="compositionally biased region" description="Basic residues" evidence="6">
    <location>
        <begin position="735"/>
        <end position="752"/>
    </location>
</feature>
<dbReference type="Pfam" id="PF05495">
    <property type="entry name" value="zf-CHY"/>
    <property type="match status" value="1"/>
</dbReference>
<feature type="compositionally biased region" description="Basic and acidic residues" evidence="6">
    <location>
        <begin position="401"/>
        <end position="422"/>
    </location>
</feature>
<feature type="region of interest" description="Disordered" evidence="6">
    <location>
        <begin position="230"/>
        <end position="277"/>
    </location>
</feature>
<evidence type="ECO:0008006" key="11">
    <source>
        <dbReference type="Google" id="ProtNLM"/>
    </source>
</evidence>
<dbReference type="InterPro" id="IPR037274">
    <property type="entry name" value="Znf_CHY_sf"/>
</dbReference>
<keyword evidence="1 5" id="KW-0479">Metal-binding</keyword>
<dbReference type="SUPFAM" id="SSF161219">
    <property type="entry name" value="CHY zinc finger-like"/>
    <property type="match status" value="1"/>
</dbReference>
<dbReference type="PROSITE" id="PS50103">
    <property type="entry name" value="ZF_C3H1"/>
    <property type="match status" value="1"/>
</dbReference>
<feature type="zinc finger region" description="C3H1-type" evidence="5">
    <location>
        <begin position="1"/>
        <end position="26"/>
    </location>
</feature>
<sequence>MNYCKFYATKNGCRTGDKCPFVHDPSKLKNTNNGPKPRTRPQHVARSTLLENAVGSPKLTEAQSDIATRGSPSLTEGRRFIPPTVDGSRVVSRPVPKAQTEDPREFQIKQLKRRFSPTEKSEDGGSTYAFVMPPSDPDFPFEMVGLECVLHVPTAYPKQARPSLDVKNKEMGRGYQINVERGFAHLAESKPQSTLLGLMNSLDKQLESLLTEQKAETITIIPNKVPANGRSVQQVPVQPAQESRAAQPQPTTPSRAQKVFTPEQRRLASERREAETRQLEARIGRLPLFSKSSDGIAYNVPITPRKHEDLPVPLQAVNTIKLFVPLFYPLQHCRVEIQGVSREAAKNTERGFEKKIKESPETSLIGHVNFLAQNMHSLAIQPMEEPEAGNADVPEVVSLSVEEKTPEKDVRTATRDEDDRNHIKVIPRPPEWAVQNEEENSTDSEYSDSYDSGDEDEESGGAALDSVPESSTMAPERGISLSFPFLELYSIELLELVSLCITIKCERCKDTMDISNLRNNASRSESCKKCATHLSVGYRRELMHANSVRAGYLDLEGCTVLDMLPSNFLPTCSECSTTHPAPGLVSVRGESSMAVCRECHRKMTFKIPEIKFLLVSAAARTNHAPVRKRPKDSLGITAGQPLPRTGRCTHYSKSYRWFRFSCCAKVFPCDKCHDADSDHPNEHANRMICGHCSREQNYRPEDCGVCHSSLVKKAGSGFWEGGKGTRDKSRMSRKDPRKYKRRPGGVARKIKAGKTGVVTAS</sequence>
<dbReference type="GO" id="GO:0008270">
    <property type="term" value="F:zinc ion binding"/>
    <property type="evidence" value="ECO:0007669"/>
    <property type="project" value="UniProtKB-KW"/>
</dbReference>
<dbReference type="EMBL" id="CAJPDT010000017">
    <property type="protein sequence ID" value="CAF9916880.1"/>
    <property type="molecule type" value="Genomic_DNA"/>
</dbReference>
<feature type="region of interest" description="Disordered" evidence="6">
    <location>
        <begin position="52"/>
        <end position="103"/>
    </location>
</feature>
<keyword evidence="2 4" id="KW-0863">Zinc-finger</keyword>
<dbReference type="AlphaFoldDB" id="A0A8H3IIJ2"/>
<evidence type="ECO:0000256" key="4">
    <source>
        <dbReference type="PROSITE-ProRule" id="PRU00601"/>
    </source>
</evidence>
<dbReference type="Proteomes" id="UP000664534">
    <property type="component" value="Unassembled WGS sequence"/>
</dbReference>
<evidence type="ECO:0000256" key="3">
    <source>
        <dbReference type="ARBA" id="ARBA00022833"/>
    </source>
</evidence>
<keyword evidence="10" id="KW-1185">Reference proteome</keyword>
<evidence type="ECO:0000256" key="2">
    <source>
        <dbReference type="ARBA" id="ARBA00022771"/>
    </source>
</evidence>
<proteinExistence type="predicted"/>
<feature type="region of interest" description="Disordered" evidence="6">
    <location>
        <begin position="399"/>
        <end position="473"/>
    </location>
</feature>
<feature type="domain" description="C3H1-type" evidence="7">
    <location>
        <begin position="1"/>
        <end position="26"/>
    </location>
</feature>
<comment type="caution">
    <text evidence="9">The sequence shown here is derived from an EMBL/GenBank/DDBJ whole genome shotgun (WGS) entry which is preliminary data.</text>
</comment>
<feature type="region of interest" description="Disordered" evidence="6">
    <location>
        <begin position="717"/>
        <end position="761"/>
    </location>
</feature>
<evidence type="ECO:0000256" key="1">
    <source>
        <dbReference type="ARBA" id="ARBA00022723"/>
    </source>
</evidence>
<dbReference type="SUPFAM" id="SSF90229">
    <property type="entry name" value="CCCH zinc finger"/>
    <property type="match status" value="1"/>
</dbReference>
<feature type="compositionally biased region" description="Basic and acidic residues" evidence="6">
    <location>
        <begin position="723"/>
        <end position="734"/>
    </location>
</feature>
<evidence type="ECO:0000256" key="6">
    <source>
        <dbReference type="SAM" id="MobiDB-lite"/>
    </source>
</evidence>
<reference evidence="9" key="1">
    <citation type="submission" date="2021-03" db="EMBL/GenBank/DDBJ databases">
        <authorList>
            <person name="Tagirdzhanova G."/>
        </authorList>
    </citation>
    <scope>NUCLEOTIDE SEQUENCE</scope>
</reference>
<name>A0A8H3IIJ2_9LECA</name>
<evidence type="ECO:0000256" key="5">
    <source>
        <dbReference type="PROSITE-ProRule" id="PRU00723"/>
    </source>
</evidence>
<dbReference type="InterPro" id="IPR036855">
    <property type="entry name" value="Znf_CCCH_sf"/>
</dbReference>
<evidence type="ECO:0000313" key="10">
    <source>
        <dbReference type="Proteomes" id="UP000664534"/>
    </source>
</evidence>
<evidence type="ECO:0000313" key="9">
    <source>
        <dbReference type="EMBL" id="CAF9916880.1"/>
    </source>
</evidence>
<feature type="domain" description="CHY-type" evidence="8">
    <location>
        <begin position="641"/>
        <end position="708"/>
    </location>
</feature>
<dbReference type="InterPro" id="IPR008913">
    <property type="entry name" value="Znf_CHY"/>
</dbReference>
<dbReference type="OrthoDB" id="10253329at2759"/>
<feature type="compositionally biased region" description="Basic and acidic residues" evidence="6">
    <location>
        <begin position="263"/>
        <end position="277"/>
    </location>
</feature>
<dbReference type="PROSITE" id="PS51266">
    <property type="entry name" value="ZF_CHY"/>
    <property type="match status" value="1"/>
</dbReference>
<dbReference type="InterPro" id="IPR000571">
    <property type="entry name" value="Znf_CCCH"/>
</dbReference>
<gene>
    <name evidence="9" type="ORF">IMSHALPRED_003324</name>
</gene>
<evidence type="ECO:0000259" key="8">
    <source>
        <dbReference type="PROSITE" id="PS51266"/>
    </source>
</evidence>
<feature type="compositionally biased region" description="Acidic residues" evidence="6">
    <location>
        <begin position="436"/>
        <end position="459"/>
    </location>
</feature>
<feature type="compositionally biased region" description="Polar residues" evidence="6">
    <location>
        <begin position="230"/>
        <end position="255"/>
    </location>
</feature>
<feature type="compositionally biased region" description="Polar residues" evidence="6">
    <location>
        <begin position="61"/>
        <end position="74"/>
    </location>
</feature>
<keyword evidence="3 5" id="KW-0862">Zinc</keyword>